<evidence type="ECO:0000313" key="7">
    <source>
        <dbReference type="EMBL" id="MCX7570125.1"/>
    </source>
</evidence>
<gene>
    <name evidence="7" type="ORF">OS242_09125</name>
</gene>
<feature type="transmembrane region" description="Helical" evidence="6">
    <location>
        <begin position="55"/>
        <end position="77"/>
    </location>
</feature>
<sequence>MSKAAGRGRDFMQRWMPKGSFARRVGVLAGGTVLSQALLVLSSPLLTRLYAPDQFGVYAAFAAVLTVLLVVASWLYEAAIPLPKEEGKAADLLVLSLLAVAVTSGVSWMLLTVFGDAVVRAVGTPALKPFLWLLPVTLFGAGCYQALSYWAIRQQAFGTIAKTKLTQGASTVGGQVGLGLLAFGPLGLLIGDMIGRFAGSLSLARLVWRGEGAPLRQVSWRGMAEMAVRYRRFPLLSGGSSILNSLVLQLPALLLTAFYGVQVVGWYVLAQRVMGVPLQVIGSSMAQVYLAEAAELVKLPAAEREPKLRRLFWRTAKQMLMIGVPIAGAAAVLAPWCFGWIFGSEWREAGVYVQVLAVMFVLQFVTFPLGGNLFVFERQDLHLIREVCRLLLMAGAIWLAWHLGYEPLPAILVLSAAGVIGYLIHLWMSWRSMQYFFKREIGGDRNGDDTGADARTDAGAGR</sequence>
<comment type="subcellular location">
    <subcellularLocation>
        <location evidence="1">Cell membrane</location>
        <topology evidence="1">Multi-pass membrane protein</topology>
    </subcellularLocation>
</comment>
<dbReference type="PANTHER" id="PTHR30250:SF11">
    <property type="entry name" value="O-ANTIGEN TRANSPORTER-RELATED"/>
    <property type="match status" value="1"/>
</dbReference>
<evidence type="ECO:0000256" key="6">
    <source>
        <dbReference type="SAM" id="Phobius"/>
    </source>
</evidence>
<dbReference type="Proteomes" id="UP001208017">
    <property type="component" value="Unassembled WGS sequence"/>
</dbReference>
<proteinExistence type="predicted"/>
<feature type="transmembrane region" description="Helical" evidence="6">
    <location>
        <begin position="130"/>
        <end position="152"/>
    </location>
</feature>
<feature type="transmembrane region" description="Helical" evidence="6">
    <location>
        <begin position="410"/>
        <end position="430"/>
    </location>
</feature>
<protein>
    <submittedName>
        <fullName evidence="7">Oligosaccharide flippase family protein</fullName>
    </submittedName>
</protein>
<feature type="transmembrane region" description="Helical" evidence="6">
    <location>
        <begin position="319"/>
        <end position="343"/>
    </location>
</feature>
<organism evidence="7 8">
    <name type="scientific">Tumebacillus lacus</name>
    <dbReference type="NCBI Taxonomy" id="2995335"/>
    <lineage>
        <taxon>Bacteria</taxon>
        <taxon>Bacillati</taxon>
        <taxon>Bacillota</taxon>
        <taxon>Bacilli</taxon>
        <taxon>Bacillales</taxon>
        <taxon>Alicyclobacillaceae</taxon>
        <taxon>Tumebacillus</taxon>
    </lineage>
</organism>
<keyword evidence="8" id="KW-1185">Reference proteome</keyword>
<keyword evidence="5 6" id="KW-0472">Membrane</keyword>
<evidence type="ECO:0000256" key="5">
    <source>
        <dbReference type="ARBA" id="ARBA00023136"/>
    </source>
</evidence>
<evidence type="ECO:0000256" key="3">
    <source>
        <dbReference type="ARBA" id="ARBA00022692"/>
    </source>
</evidence>
<feature type="transmembrane region" description="Helical" evidence="6">
    <location>
        <begin position="246"/>
        <end position="269"/>
    </location>
</feature>
<feature type="transmembrane region" description="Helical" evidence="6">
    <location>
        <begin position="349"/>
        <end position="375"/>
    </location>
</feature>
<keyword evidence="3 6" id="KW-0812">Transmembrane</keyword>
<feature type="transmembrane region" description="Helical" evidence="6">
    <location>
        <begin position="172"/>
        <end position="191"/>
    </location>
</feature>
<feature type="transmembrane region" description="Helical" evidence="6">
    <location>
        <begin position="89"/>
        <end position="110"/>
    </location>
</feature>
<dbReference type="EMBL" id="JAPMLT010000003">
    <property type="protein sequence ID" value="MCX7570125.1"/>
    <property type="molecule type" value="Genomic_DNA"/>
</dbReference>
<feature type="transmembrane region" description="Helical" evidence="6">
    <location>
        <begin position="387"/>
        <end position="404"/>
    </location>
</feature>
<keyword evidence="4 6" id="KW-1133">Transmembrane helix</keyword>
<accession>A0ABT3WZN3</accession>
<evidence type="ECO:0000313" key="8">
    <source>
        <dbReference type="Proteomes" id="UP001208017"/>
    </source>
</evidence>
<evidence type="ECO:0000256" key="1">
    <source>
        <dbReference type="ARBA" id="ARBA00004651"/>
    </source>
</evidence>
<evidence type="ECO:0000256" key="4">
    <source>
        <dbReference type="ARBA" id="ARBA00022989"/>
    </source>
</evidence>
<evidence type="ECO:0000256" key="2">
    <source>
        <dbReference type="ARBA" id="ARBA00022475"/>
    </source>
</evidence>
<reference evidence="7 8" key="1">
    <citation type="submission" date="2022-11" db="EMBL/GenBank/DDBJ databases">
        <title>Study of microbial diversity in lake waters.</title>
        <authorList>
            <person name="Zhang J."/>
        </authorList>
    </citation>
    <scope>NUCLEOTIDE SEQUENCE [LARGE SCALE GENOMIC DNA]</scope>
    <source>
        <strain evidence="7 8">DT12</strain>
    </source>
</reference>
<comment type="caution">
    <text evidence="7">The sequence shown here is derived from an EMBL/GenBank/DDBJ whole genome shotgun (WGS) entry which is preliminary data.</text>
</comment>
<dbReference type="InterPro" id="IPR050833">
    <property type="entry name" value="Poly_Biosynth_Transport"/>
</dbReference>
<dbReference type="Pfam" id="PF13440">
    <property type="entry name" value="Polysacc_synt_3"/>
    <property type="match status" value="1"/>
</dbReference>
<dbReference type="RefSeq" id="WP_267151366.1">
    <property type="nucleotide sequence ID" value="NZ_JAPMLT010000003.1"/>
</dbReference>
<dbReference type="PANTHER" id="PTHR30250">
    <property type="entry name" value="PST FAMILY PREDICTED COLANIC ACID TRANSPORTER"/>
    <property type="match status" value="1"/>
</dbReference>
<name>A0ABT3WZN3_9BACL</name>
<keyword evidence="2" id="KW-1003">Cell membrane</keyword>
<feature type="transmembrane region" description="Helical" evidence="6">
    <location>
        <begin position="21"/>
        <end position="43"/>
    </location>
</feature>